<sequence>MQQLGRQARQAGRAISKADTGQKNLALLKIAEAIAADSASLALENHKDLQAGRDKGMDAASLDRLELTPSRVEAMIAGLTQVAALPDPVGEITELRYRPSGIQVGKMRVPLGVIGIIYESRPNVTVDAAALCLKAGNACILRGGSESIHSNRAIAACISRGLQAAGLPEQAVQVVETADRAAVGELITMKEFVDVIVPRGGKSLIERISNEASIPVIKHLDGICHVYIDAKADLDKAVAIALNAKTHRYGVCNAMETLLVAESIAPQVLPILAQKYAEKQVELRGCLKTCSLIETAVRATEADWHTEYLAPILAIKIVTGLDEAIEHINHYGSAHTDSIVTEDYTLARRFLREVDSSSVMVNASTRFADGFEYGLGAEIGISTDKLHARGPVGLHGLTSEKFVVLGDGQIRQ</sequence>
<dbReference type="PANTHER" id="PTHR11063">
    <property type="entry name" value="GLUTAMATE SEMIALDEHYDE DEHYDROGENASE"/>
    <property type="match status" value="1"/>
</dbReference>
<protein>
    <recommendedName>
        <fullName evidence="7">Gamma-glutamyl phosphate reductase</fullName>
        <shortName evidence="7">GPR</shortName>
        <ecNumber evidence="7">1.2.1.41</ecNumber>
    </recommendedName>
    <alternativeName>
        <fullName evidence="7">Glutamate-5-semialdehyde dehydrogenase</fullName>
    </alternativeName>
    <alternativeName>
        <fullName evidence="7">Glutamyl-gamma-semialdehyde dehydrogenase</fullName>
        <shortName evidence="7">GSA dehydrogenase</shortName>
    </alternativeName>
</protein>
<dbReference type="AlphaFoldDB" id="A0A975RBQ5"/>
<dbReference type="InterPro" id="IPR016163">
    <property type="entry name" value="Ald_DH_C"/>
</dbReference>
<dbReference type="InterPro" id="IPR015590">
    <property type="entry name" value="Aldehyde_DH_dom"/>
</dbReference>
<comment type="pathway">
    <text evidence="1 7">Amino-acid biosynthesis; L-proline biosynthesis; L-glutamate 5-semialdehyde from L-glutamate: step 2/2.</text>
</comment>
<dbReference type="FunFam" id="3.40.309.10:FF:000006">
    <property type="entry name" value="Gamma-glutamyl phosphate reductase"/>
    <property type="match status" value="1"/>
</dbReference>
<reference evidence="9" key="1">
    <citation type="submission" date="2021-04" db="EMBL/GenBank/DDBJ databases">
        <title>Draft genome sequence data of methanotrophic Methylovulum sp. strain S1L and Methylomonas sp. strain S2AM isolated from boreal lake water columns.</title>
        <authorList>
            <person name="Rissanen A.J."/>
            <person name="Mangayil R."/>
            <person name="Svenning M.M."/>
            <person name="Khanongnuch R."/>
        </authorList>
    </citation>
    <scope>NUCLEOTIDE SEQUENCE</scope>
    <source>
        <strain evidence="9">S2AM</strain>
    </source>
</reference>
<dbReference type="CDD" id="cd07079">
    <property type="entry name" value="ALDH_F18-19_ProA-GPR"/>
    <property type="match status" value="1"/>
</dbReference>
<dbReference type="GO" id="GO:0055129">
    <property type="term" value="P:L-proline biosynthetic process"/>
    <property type="evidence" value="ECO:0007669"/>
    <property type="project" value="UniProtKB-UniRule"/>
</dbReference>
<proteinExistence type="inferred from homology"/>
<evidence type="ECO:0000256" key="1">
    <source>
        <dbReference type="ARBA" id="ARBA00004985"/>
    </source>
</evidence>
<evidence type="ECO:0000256" key="6">
    <source>
        <dbReference type="ARBA" id="ARBA00049024"/>
    </source>
</evidence>
<evidence type="ECO:0000313" key="9">
    <source>
        <dbReference type="EMBL" id="QWF72604.1"/>
    </source>
</evidence>
<keyword evidence="10" id="KW-1185">Reference proteome</keyword>
<feature type="domain" description="Aldehyde dehydrogenase" evidence="8">
    <location>
        <begin position="6"/>
        <end position="280"/>
    </location>
</feature>
<dbReference type="InterPro" id="IPR020593">
    <property type="entry name" value="G-glutamylP_reductase_CS"/>
</dbReference>
<keyword evidence="5 7" id="KW-0560">Oxidoreductase</keyword>
<name>A0A975RBQ5_9GAMM</name>
<keyword evidence="2 7" id="KW-0028">Amino-acid biosynthesis</keyword>
<dbReference type="Gene3D" id="3.40.309.10">
    <property type="entry name" value="Aldehyde Dehydrogenase, Chain A, domain 2"/>
    <property type="match status" value="1"/>
</dbReference>
<gene>
    <name evidence="7" type="primary">proA</name>
    <name evidence="9" type="ORF">KEF85_15745</name>
</gene>
<accession>A0A975RBQ5</accession>
<evidence type="ECO:0000256" key="2">
    <source>
        <dbReference type="ARBA" id="ARBA00022605"/>
    </source>
</evidence>
<comment type="subcellular location">
    <subcellularLocation>
        <location evidence="7">Cytoplasm</location>
    </subcellularLocation>
</comment>
<feature type="domain" description="Aldehyde dehydrogenase" evidence="8">
    <location>
        <begin position="297"/>
        <end position="368"/>
    </location>
</feature>
<dbReference type="PROSITE" id="PS01223">
    <property type="entry name" value="PROA"/>
    <property type="match status" value="1"/>
</dbReference>
<dbReference type="HAMAP" id="MF_00412">
    <property type="entry name" value="ProA"/>
    <property type="match status" value="1"/>
</dbReference>
<comment type="function">
    <text evidence="7">Catalyzes the NADPH-dependent reduction of L-glutamate 5-phosphate into L-glutamate 5-semialdehyde and phosphate. The product spontaneously undergoes cyclization to form 1-pyrroline-5-carboxylate.</text>
</comment>
<dbReference type="PIRSF" id="PIRSF000151">
    <property type="entry name" value="GPR"/>
    <property type="match status" value="1"/>
</dbReference>
<dbReference type="EC" id="1.2.1.41" evidence="7"/>
<evidence type="ECO:0000256" key="7">
    <source>
        <dbReference type="HAMAP-Rule" id="MF_00412"/>
    </source>
</evidence>
<dbReference type="NCBIfam" id="TIGR00407">
    <property type="entry name" value="proA"/>
    <property type="match status" value="1"/>
</dbReference>
<dbReference type="Gene3D" id="3.40.605.10">
    <property type="entry name" value="Aldehyde Dehydrogenase, Chain A, domain 1"/>
    <property type="match status" value="1"/>
</dbReference>
<evidence type="ECO:0000259" key="8">
    <source>
        <dbReference type="Pfam" id="PF00171"/>
    </source>
</evidence>
<dbReference type="InterPro" id="IPR016162">
    <property type="entry name" value="Ald_DH_N"/>
</dbReference>
<dbReference type="InterPro" id="IPR000965">
    <property type="entry name" value="GPR_dom"/>
</dbReference>
<dbReference type="PANTHER" id="PTHR11063:SF8">
    <property type="entry name" value="DELTA-1-PYRROLINE-5-CARBOXYLATE SYNTHASE"/>
    <property type="match status" value="1"/>
</dbReference>
<dbReference type="Proteomes" id="UP000676649">
    <property type="component" value="Chromosome"/>
</dbReference>
<dbReference type="InterPro" id="IPR016161">
    <property type="entry name" value="Ald_DH/histidinol_DH"/>
</dbReference>
<dbReference type="Pfam" id="PF00171">
    <property type="entry name" value="Aldedh"/>
    <property type="match status" value="2"/>
</dbReference>
<dbReference type="GO" id="GO:0004350">
    <property type="term" value="F:glutamate-5-semialdehyde dehydrogenase activity"/>
    <property type="evidence" value="ECO:0007669"/>
    <property type="project" value="UniProtKB-UniRule"/>
</dbReference>
<comment type="similarity">
    <text evidence="7">Belongs to the gamma-glutamyl phosphate reductase family.</text>
</comment>
<evidence type="ECO:0000313" key="10">
    <source>
        <dbReference type="Proteomes" id="UP000676649"/>
    </source>
</evidence>
<dbReference type="GO" id="GO:0050661">
    <property type="term" value="F:NADP binding"/>
    <property type="evidence" value="ECO:0007669"/>
    <property type="project" value="InterPro"/>
</dbReference>
<evidence type="ECO:0000256" key="3">
    <source>
        <dbReference type="ARBA" id="ARBA00022650"/>
    </source>
</evidence>
<keyword evidence="7" id="KW-0963">Cytoplasm</keyword>
<evidence type="ECO:0000256" key="5">
    <source>
        <dbReference type="ARBA" id="ARBA00023002"/>
    </source>
</evidence>
<dbReference type="EMBL" id="CP073754">
    <property type="protein sequence ID" value="QWF72604.1"/>
    <property type="molecule type" value="Genomic_DNA"/>
</dbReference>
<dbReference type="RefSeq" id="WP_215585198.1">
    <property type="nucleotide sequence ID" value="NZ_CP073754.1"/>
</dbReference>
<dbReference type="GO" id="GO:0005737">
    <property type="term" value="C:cytoplasm"/>
    <property type="evidence" value="ECO:0007669"/>
    <property type="project" value="UniProtKB-SubCell"/>
</dbReference>
<evidence type="ECO:0000256" key="4">
    <source>
        <dbReference type="ARBA" id="ARBA00022857"/>
    </source>
</evidence>
<comment type="catalytic activity">
    <reaction evidence="6 7">
        <text>L-glutamate 5-semialdehyde + phosphate + NADP(+) = L-glutamyl 5-phosphate + NADPH + H(+)</text>
        <dbReference type="Rhea" id="RHEA:19541"/>
        <dbReference type="ChEBI" id="CHEBI:15378"/>
        <dbReference type="ChEBI" id="CHEBI:43474"/>
        <dbReference type="ChEBI" id="CHEBI:57783"/>
        <dbReference type="ChEBI" id="CHEBI:58066"/>
        <dbReference type="ChEBI" id="CHEBI:58274"/>
        <dbReference type="ChEBI" id="CHEBI:58349"/>
        <dbReference type="EC" id="1.2.1.41"/>
    </reaction>
</comment>
<organism evidence="9 10">
    <name type="scientific">Methylomonas paludis</name>
    <dbReference type="NCBI Taxonomy" id="1173101"/>
    <lineage>
        <taxon>Bacteria</taxon>
        <taxon>Pseudomonadati</taxon>
        <taxon>Pseudomonadota</taxon>
        <taxon>Gammaproteobacteria</taxon>
        <taxon>Methylococcales</taxon>
        <taxon>Methylococcaceae</taxon>
        <taxon>Methylomonas</taxon>
    </lineage>
</organism>
<dbReference type="InterPro" id="IPR012134">
    <property type="entry name" value="Glu-5-SA_DH"/>
</dbReference>
<keyword evidence="3 7" id="KW-0641">Proline biosynthesis</keyword>
<keyword evidence="4 7" id="KW-0521">NADP</keyword>
<dbReference type="KEGG" id="mpad:KEF85_15745"/>
<dbReference type="SUPFAM" id="SSF53720">
    <property type="entry name" value="ALDH-like"/>
    <property type="match status" value="1"/>
</dbReference>
<dbReference type="NCBIfam" id="NF001221">
    <property type="entry name" value="PRK00197.1"/>
    <property type="match status" value="1"/>
</dbReference>